<feature type="coiled-coil region" evidence="1">
    <location>
        <begin position="494"/>
        <end position="561"/>
    </location>
</feature>
<reference evidence="3" key="1">
    <citation type="submission" date="2023-07" db="EMBL/GenBank/DDBJ databases">
        <title>A chromosome-level genome assembly of Lolium multiflorum.</title>
        <authorList>
            <person name="Chen Y."/>
            <person name="Copetti D."/>
            <person name="Kolliker R."/>
            <person name="Studer B."/>
        </authorList>
    </citation>
    <scope>NUCLEOTIDE SEQUENCE</scope>
    <source>
        <strain evidence="3">02402/16</strain>
        <tissue evidence="3">Leaf</tissue>
    </source>
</reference>
<dbReference type="AlphaFoldDB" id="A0AAD8VY61"/>
<feature type="compositionally biased region" description="Low complexity" evidence="2">
    <location>
        <begin position="303"/>
        <end position="314"/>
    </location>
</feature>
<organism evidence="3 4">
    <name type="scientific">Lolium multiflorum</name>
    <name type="common">Italian ryegrass</name>
    <name type="synonym">Lolium perenne subsp. multiflorum</name>
    <dbReference type="NCBI Taxonomy" id="4521"/>
    <lineage>
        <taxon>Eukaryota</taxon>
        <taxon>Viridiplantae</taxon>
        <taxon>Streptophyta</taxon>
        <taxon>Embryophyta</taxon>
        <taxon>Tracheophyta</taxon>
        <taxon>Spermatophyta</taxon>
        <taxon>Magnoliopsida</taxon>
        <taxon>Liliopsida</taxon>
        <taxon>Poales</taxon>
        <taxon>Poaceae</taxon>
        <taxon>BOP clade</taxon>
        <taxon>Pooideae</taxon>
        <taxon>Poodae</taxon>
        <taxon>Poeae</taxon>
        <taxon>Poeae Chloroplast Group 2 (Poeae type)</taxon>
        <taxon>Loliodinae</taxon>
        <taxon>Loliinae</taxon>
        <taxon>Lolium</taxon>
    </lineage>
</organism>
<evidence type="ECO:0000256" key="1">
    <source>
        <dbReference type="SAM" id="Coils"/>
    </source>
</evidence>
<proteinExistence type="predicted"/>
<comment type="caution">
    <text evidence="3">The sequence shown here is derived from an EMBL/GenBank/DDBJ whole genome shotgun (WGS) entry which is preliminary data.</text>
</comment>
<evidence type="ECO:0000313" key="3">
    <source>
        <dbReference type="EMBL" id="KAK1626674.1"/>
    </source>
</evidence>
<name>A0AAD8VY61_LOLMU</name>
<accession>A0AAD8VY61</accession>
<dbReference type="EMBL" id="JAUUTY010000005">
    <property type="protein sequence ID" value="KAK1626674.1"/>
    <property type="molecule type" value="Genomic_DNA"/>
</dbReference>
<sequence length="610" mass="65875">MYGPGDPTKITGLPLSKGDVVLKAKQICQTDMPGDWEWGFLPLSSTNPPTDEAKDRFPRIESDRRGPCRKRPLDKVDPDPYVHWTDLKMGRIPHSRIPVTFQVEAPGSSDDLTILEVHEHVVPLHAEVGHEFLEKLIPQSKKNKAPAPDAGSSQAPPAKRFRTEVLGGKETGKRRYQGKTMPPCAQALQERPAAQNRRATRNRRDLNSSSSLGPGTIGAISLRLPCGGTSNAGAAPPLTTRGGGPHPPLEKQDTGASNTGADDEAAGWAEPLVPLAPKKKKKKNSNSSPSKPVPDTSVPASSTPPLETPILEPTGATPTPPPSQGPSAAKPTPPPEGSKVRVSEPFKGKATASSTSSACQQSLVLHVGRAAAVAGEQPSGLLGRITELKREGRELGHLLPYAQKWNAADVSAATRGLGKDRLPAPDPAGPRSTEEHFMRLRRSVKELENAWHDATNNMVSTAKARRHLLEELLWEHRDLAEAHSKCQAIPEASLEALKTQVAKLQDEKEQLIKEHRKALDAQELYSKGLKDQLIQLGLKHNEAMKAAQAAAEAKLNEALEDANNSTVVARSLSRGAKALRTGPHAGLFPDSQLFAQKKVAERRIQQEYKN</sequence>
<evidence type="ECO:0000313" key="4">
    <source>
        <dbReference type="Proteomes" id="UP001231189"/>
    </source>
</evidence>
<keyword evidence="1" id="KW-0175">Coiled coil</keyword>
<evidence type="ECO:0000256" key="2">
    <source>
        <dbReference type="SAM" id="MobiDB-lite"/>
    </source>
</evidence>
<feature type="region of interest" description="Disordered" evidence="2">
    <location>
        <begin position="140"/>
        <end position="360"/>
    </location>
</feature>
<dbReference type="Proteomes" id="UP001231189">
    <property type="component" value="Unassembled WGS sequence"/>
</dbReference>
<keyword evidence="4" id="KW-1185">Reference proteome</keyword>
<gene>
    <name evidence="3" type="ORF">QYE76_000989</name>
</gene>
<feature type="region of interest" description="Disordered" evidence="2">
    <location>
        <begin position="41"/>
        <end position="74"/>
    </location>
</feature>
<protein>
    <submittedName>
        <fullName evidence="3">Uncharacterized protein</fullName>
    </submittedName>
</protein>
<feature type="compositionally biased region" description="Basic and acidic residues" evidence="2">
    <location>
        <begin position="338"/>
        <end position="347"/>
    </location>
</feature>
<feature type="compositionally biased region" description="Basic and acidic residues" evidence="2">
    <location>
        <begin position="51"/>
        <end position="74"/>
    </location>
</feature>